<evidence type="ECO:0000256" key="1">
    <source>
        <dbReference type="SAM" id="MobiDB-lite"/>
    </source>
</evidence>
<evidence type="ECO:0000313" key="2">
    <source>
        <dbReference type="EMBL" id="MPD04784.1"/>
    </source>
</evidence>
<gene>
    <name evidence="2" type="ORF">E2C01_100491</name>
</gene>
<evidence type="ECO:0000313" key="3">
    <source>
        <dbReference type="Proteomes" id="UP000324222"/>
    </source>
</evidence>
<feature type="compositionally biased region" description="Gly residues" evidence="1">
    <location>
        <begin position="71"/>
        <end position="83"/>
    </location>
</feature>
<protein>
    <submittedName>
        <fullName evidence="2">Uncharacterized protein</fullName>
    </submittedName>
</protein>
<reference evidence="2 3" key="1">
    <citation type="submission" date="2019-05" db="EMBL/GenBank/DDBJ databases">
        <title>Another draft genome of Portunus trituberculatus and its Hox gene families provides insights of decapod evolution.</title>
        <authorList>
            <person name="Jeong J.-H."/>
            <person name="Song I."/>
            <person name="Kim S."/>
            <person name="Choi T."/>
            <person name="Kim D."/>
            <person name="Ryu S."/>
            <person name="Kim W."/>
        </authorList>
    </citation>
    <scope>NUCLEOTIDE SEQUENCE [LARGE SCALE GENOMIC DNA]</scope>
    <source>
        <tissue evidence="2">Muscle</tissue>
    </source>
</reference>
<sequence>MPSCGWGDKARGQGSLPAGPSPKAREGQAYHPCPSLPSPPPNRPVPRWEDSGWGGGTLNCIRSGSEDEGTAGRGGSEAGGGEGTEPRKSPI</sequence>
<dbReference type="AlphaFoldDB" id="A0A5B7KDG4"/>
<dbReference type="Proteomes" id="UP000324222">
    <property type="component" value="Unassembled WGS sequence"/>
</dbReference>
<feature type="region of interest" description="Disordered" evidence="1">
    <location>
        <begin position="1"/>
        <end position="91"/>
    </location>
</feature>
<proteinExistence type="predicted"/>
<feature type="compositionally biased region" description="Pro residues" evidence="1">
    <location>
        <begin position="34"/>
        <end position="44"/>
    </location>
</feature>
<name>A0A5B7KDG4_PORTR</name>
<dbReference type="EMBL" id="VSRR010142755">
    <property type="protein sequence ID" value="MPD04784.1"/>
    <property type="molecule type" value="Genomic_DNA"/>
</dbReference>
<keyword evidence="3" id="KW-1185">Reference proteome</keyword>
<comment type="caution">
    <text evidence="2">The sequence shown here is derived from an EMBL/GenBank/DDBJ whole genome shotgun (WGS) entry which is preliminary data.</text>
</comment>
<accession>A0A5B7KDG4</accession>
<organism evidence="2 3">
    <name type="scientific">Portunus trituberculatus</name>
    <name type="common">Swimming crab</name>
    <name type="synonym">Neptunus trituberculatus</name>
    <dbReference type="NCBI Taxonomy" id="210409"/>
    <lineage>
        <taxon>Eukaryota</taxon>
        <taxon>Metazoa</taxon>
        <taxon>Ecdysozoa</taxon>
        <taxon>Arthropoda</taxon>
        <taxon>Crustacea</taxon>
        <taxon>Multicrustacea</taxon>
        <taxon>Malacostraca</taxon>
        <taxon>Eumalacostraca</taxon>
        <taxon>Eucarida</taxon>
        <taxon>Decapoda</taxon>
        <taxon>Pleocyemata</taxon>
        <taxon>Brachyura</taxon>
        <taxon>Eubrachyura</taxon>
        <taxon>Portunoidea</taxon>
        <taxon>Portunidae</taxon>
        <taxon>Portuninae</taxon>
        <taxon>Portunus</taxon>
    </lineage>
</organism>